<organism evidence="2 3">
    <name type="scientific">Oikopleura dioica</name>
    <name type="common">Tunicate</name>
    <dbReference type="NCBI Taxonomy" id="34765"/>
    <lineage>
        <taxon>Eukaryota</taxon>
        <taxon>Metazoa</taxon>
        <taxon>Chordata</taxon>
        <taxon>Tunicata</taxon>
        <taxon>Appendicularia</taxon>
        <taxon>Copelata</taxon>
        <taxon>Oikopleuridae</taxon>
        <taxon>Oikopleura</taxon>
    </lineage>
</organism>
<proteinExistence type="predicted"/>
<dbReference type="PANTHER" id="PTHR11521:SF20">
    <property type="entry name" value="TROPONIN T2E, CARDIAC ISOFORM X1"/>
    <property type="match status" value="1"/>
</dbReference>
<protein>
    <submittedName>
        <fullName evidence="2">Oidioi.mRNA.OKI2018_I69.PAR.g11658.t1.cds</fullName>
    </submittedName>
</protein>
<name>A0ABN7RWN2_OIKDI</name>
<evidence type="ECO:0000313" key="3">
    <source>
        <dbReference type="Proteomes" id="UP001158576"/>
    </source>
</evidence>
<dbReference type="Proteomes" id="UP001158576">
    <property type="component" value="Chromosome PAR"/>
</dbReference>
<evidence type="ECO:0000256" key="1">
    <source>
        <dbReference type="SAM" id="MobiDB-lite"/>
    </source>
</evidence>
<gene>
    <name evidence="2" type="ORF">OKIOD_LOCUS3216</name>
</gene>
<accession>A0ABN7RWN2</accession>
<dbReference type="InterPro" id="IPR027707">
    <property type="entry name" value="TNNT"/>
</dbReference>
<dbReference type="EMBL" id="OU015568">
    <property type="protein sequence ID" value="CAG5087888.1"/>
    <property type="molecule type" value="Genomic_DNA"/>
</dbReference>
<reference evidence="2 3" key="1">
    <citation type="submission" date="2021-04" db="EMBL/GenBank/DDBJ databases">
        <authorList>
            <person name="Bliznina A."/>
        </authorList>
    </citation>
    <scope>NUCLEOTIDE SEQUENCE [LARGE SCALE GENOMIC DNA]</scope>
</reference>
<dbReference type="PANTHER" id="PTHR11521">
    <property type="entry name" value="TROPONIN T"/>
    <property type="match status" value="1"/>
</dbReference>
<sequence length="98" mass="12070">MEGGDDFFKKRLEKDLAELKKMIDSHFVQRQKDEEELASLEKKIAERKEMREQQNAERARKNQERRERELREKEAKAWAHKFLIINVKKFEISFIWYN</sequence>
<keyword evidence="3" id="KW-1185">Reference proteome</keyword>
<feature type="region of interest" description="Disordered" evidence="1">
    <location>
        <begin position="45"/>
        <end position="70"/>
    </location>
</feature>
<evidence type="ECO:0000313" key="2">
    <source>
        <dbReference type="EMBL" id="CAG5087888.1"/>
    </source>
</evidence>